<keyword evidence="1" id="KW-1133">Transmembrane helix</keyword>
<feature type="transmembrane region" description="Helical" evidence="1">
    <location>
        <begin position="83"/>
        <end position="103"/>
    </location>
</feature>
<gene>
    <name evidence="2" type="ORF">BBD41_23485</name>
</gene>
<feature type="transmembrane region" description="Helical" evidence="1">
    <location>
        <begin position="41"/>
        <end position="71"/>
    </location>
</feature>
<keyword evidence="1" id="KW-0812">Transmembrane</keyword>
<proteinExistence type="predicted"/>
<organism evidence="2">
    <name type="scientific">Paenibacillus ihbetae</name>
    <dbReference type="NCBI Taxonomy" id="1870820"/>
    <lineage>
        <taxon>Bacteria</taxon>
        <taxon>Bacillati</taxon>
        <taxon>Bacillota</taxon>
        <taxon>Bacilli</taxon>
        <taxon>Bacillales</taxon>
        <taxon>Paenibacillaceae</taxon>
        <taxon>Paenibacillus</taxon>
    </lineage>
</organism>
<dbReference type="AlphaFoldDB" id="A0A1B2E5R4"/>
<reference evidence="2" key="1">
    <citation type="submission" date="2016-08" db="EMBL/GenBank/DDBJ databases">
        <title>Complete Genome Seqeunce of Paenibacillus sp. nov. IHBB 9852 from high altitute lake of Indian trans-Himalayas.</title>
        <authorList>
            <person name="Kiran S."/>
            <person name="Swarnkar M.K."/>
            <person name="Rana A."/>
            <person name="Tewari R."/>
            <person name="Gulati A."/>
        </authorList>
    </citation>
    <scope>NUCLEOTIDE SEQUENCE [LARGE SCALE GENOMIC DNA]</scope>
    <source>
        <strain evidence="2">IHBB 9852</strain>
    </source>
</reference>
<sequence>MKGWSDRMLSMLIKKCISGVAASFIFTSVMALVMMNPHYGFTFYIVVVGIYSVMIMLLVGVPISIGIELILQRVRPRKAMNRALLTVGLYGVLGLLVSMLIFSDATVNFGQAEQLLYWTFGAGAALVFMLVDIVVKKLM</sequence>
<evidence type="ECO:0000313" key="2">
    <source>
        <dbReference type="EMBL" id="ANY75299.1"/>
    </source>
</evidence>
<feature type="transmembrane region" description="Helical" evidence="1">
    <location>
        <begin position="115"/>
        <end position="135"/>
    </location>
</feature>
<dbReference type="KEGG" id="pib:BBD41_23485"/>
<accession>A0A1B2E5R4</accession>
<protein>
    <submittedName>
        <fullName evidence="2">Uncharacterized protein</fullName>
    </submittedName>
</protein>
<dbReference type="EMBL" id="CP016809">
    <property type="protein sequence ID" value="ANY75299.1"/>
    <property type="molecule type" value="Genomic_DNA"/>
</dbReference>
<name>A0A1B2E5R4_9BACL</name>
<evidence type="ECO:0000256" key="1">
    <source>
        <dbReference type="SAM" id="Phobius"/>
    </source>
</evidence>
<keyword evidence="1" id="KW-0472">Membrane</keyword>